<dbReference type="Proteomes" id="UP000199202">
    <property type="component" value="Unassembled WGS sequence"/>
</dbReference>
<keyword evidence="1" id="KW-0472">Membrane</keyword>
<keyword evidence="1" id="KW-0812">Transmembrane</keyword>
<evidence type="ECO:0000256" key="1">
    <source>
        <dbReference type="SAM" id="Phobius"/>
    </source>
</evidence>
<dbReference type="EMBL" id="FNDJ01000045">
    <property type="protein sequence ID" value="SDM47833.1"/>
    <property type="molecule type" value="Genomic_DNA"/>
</dbReference>
<evidence type="ECO:0000313" key="2">
    <source>
        <dbReference type="EMBL" id="SDM47833.1"/>
    </source>
</evidence>
<gene>
    <name evidence="2" type="ORF">SAMN05421869_1458</name>
</gene>
<sequence>MSDPTSAPWVREHVFPWASLALQRAQGLYGEFLAESAWWALPLKCALAWAGPAVIGFSTGRRLRREVWTGLPWRHRVSSFLFYVPITLGGVAYVSHTLAAVHGVLVPATLLVATTAEGVAGVSRLRCGPTVVVRFRA</sequence>
<protein>
    <submittedName>
        <fullName evidence="2">Uncharacterized protein</fullName>
    </submittedName>
</protein>
<proteinExistence type="predicted"/>
<dbReference type="STRING" id="633440.SAMN05421869_1458"/>
<dbReference type="AlphaFoldDB" id="A0A1G9TJL4"/>
<evidence type="ECO:0000313" key="3">
    <source>
        <dbReference type="Proteomes" id="UP000199202"/>
    </source>
</evidence>
<keyword evidence="1" id="KW-1133">Transmembrane helix</keyword>
<organism evidence="2 3">
    <name type="scientific">Nonomuraea jiangxiensis</name>
    <dbReference type="NCBI Taxonomy" id="633440"/>
    <lineage>
        <taxon>Bacteria</taxon>
        <taxon>Bacillati</taxon>
        <taxon>Actinomycetota</taxon>
        <taxon>Actinomycetes</taxon>
        <taxon>Streptosporangiales</taxon>
        <taxon>Streptosporangiaceae</taxon>
        <taxon>Nonomuraea</taxon>
    </lineage>
</organism>
<feature type="transmembrane region" description="Helical" evidence="1">
    <location>
        <begin position="37"/>
        <end position="59"/>
    </location>
</feature>
<feature type="transmembrane region" description="Helical" evidence="1">
    <location>
        <begin position="80"/>
        <end position="101"/>
    </location>
</feature>
<keyword evidence="3" id="KW-1185">Reference proteome</keyword>
<name>A0A1G9TJL4_9ACTN</name>
<accession>A0A1G9TJL4</accession>
<reference evidence="2 3" key="1">
    <citation type="submission" date="2016-10" db="EMBL/GenBank/DDBJ databases">
        <authorList>
            <person name="de Groot N.N."/>
        </authorList>
    </citation>
    <scope>NUCLEOTIDE SEQUENCE [LARGE SCALE GENOMIC DNA]</scope>
    <source>
        <strain evidence="2 3">CGMCC 4.6533</strain>
    </source>
</reference>